<protein>
    <recommendedName>
        <fullName evidence="1">SnoaL-like domain-containing protein</fullName>
    </recommendedName>
</protein>
<dbReference type="InterPro" id="IPR037401">
    <property type="entry name" value="SnoaL-like"/>
</dbReference>
<accession>A0AA40SLE7</accession>
<proteinExistence type="predicted"/>
<evidence type="ECO:0000313" key="3">
    <source>
        <dbReference type="Proteomes" id="UP000549113"/>
    </source>
</evidence>
<gene>
    <name evidence="2" type="ORF">BKA10_000189</name>
</gene>
<dbReference type="RefSeq" id="WP_183498119.1">
    <property type="nucleotide sequence ID" value="NZ_BAABCO010000003.1"/>
</dbReference>
<keyword evidence="3" id="KW-1185">Reference proteome</keyword>
<comment type="caution">
    <text evidence="2">The sequence shown here is derived from an EMBL/GenBank/DDBJ whole genome shotgun (WGS) entry which is preliminary data.</text>
</comment>
<sequence>MSRTRSWLDGYITAWKSKNPDDVRAIFTDDAEYLFRPDDPEPARGIDAIVAAWVEPEPSEPEYELDVLIEDDRLGIITGRVEYPGHETYSNLWEVHFADDGRAQKFVEWYMTPRKRAASPQ</sequence>
<name>A0AA40SLE7_9MICO</name>
<dbReference type="Proteomes" id="UP000549113">
    <property type="component" value="Unassembled WGS sequence"/>
</dbReference>
<evidence type="ECO:0000259" key="1">
    <source>
        <dbReference type="Pfam" id="PF12680"/>
    </source>
</evidence>
<reference evidence="2 3" key="1">
    <citation type="submission" date="2020-08" db="EMBL/GenBank/DDBJ databases">
        <title>Sequencing the genomes of 1000 actinobacteria strains.</title>
        <authorList>
            <person name="Klenk H.-P."/>
        </authorList>
    </citation>
    <scope>NUCLEOTIDE SEQUENCE [LARGE SCALE GENOMIC DNA]</scope>
    <source>
        <strain evidence="2 3">DSM 19600</strain>
    </source>
</reference>
<dbReference type="Gene3D" id="3.10.450.50">
    <property type="match status" value="1"/>
</dbReference>
<dbReference type="EMBL" id="JACIFH010000001">
    <property type="protein sequence ID" value="MBB4138395.1"/>
    <property type="molecule type" value="Genomic_DNA"/>
</dbReference>
<dbReference type="InterPro" id="IPR032710">
    <property type="entry name" value="NTF2-like_dom_sf"/>
</dbReference>
<dbReference type="AlphaFoldDB" id="A0AA40SLE7"/>
<dbReference type="Pfam" id="PF12680">
    <property type="entry name" value="SnoaL_2"/>
    <property type="match status" value="1"/>
</dbReference>
<dbReference type="SUPFAM" id="SSF54427">
    <property type="entry name" value="NTF2-like"/>
    <property type="match status" value="1"/>
</dbReference>
<organism evidence="2 3">
    <name type="scientific">Microbacterium invictum</name>
    <dbReference type="NCBI Taxonomy" id="515415"/>
    <lineage>
        <taxon>Bacteria</taxon>
        <taxon>Bacillati</taxon>
        <taxon>Actinomycetota</taxon>
        <taxon>Actinomycetes</taxon>
        <taxon>Micrococcales</taxon>
        <taxon>Microbacteriaceae</taxon>
        <taxon>Microbacterium</taxon>
    </lineage>
</organism>
<feature type="domain" description="SnoaL-like" evidence="1">
    <location>
        <begin position="10"/>
        <end position="97"/>
    </location>
</feature>
<evidence type="ECO:0000313" key="2">
    <source>
        <dbReference type="EMBL" id="MBB4138395.1"/>
    </source>
</evidence>